<dbReference type="GO" id="GO:0004029">
    <property type="term" value="F:aldehyde dehydrogenase (NAD+) activity"/>
    <property type="evidence" value="ECO:0007669"/>
    <property type="project" value="TreeGrafter"/>
</dbReference>
<accession>A0A2K0TZZ0</accession>
<evidence type="ECO:0008006" key="3">
    <source>
        <dbReference type="Google" id="ProtNLM"/>
    </source>
</evidence>
<dbReference type="OrthoDB" id="10262413at2759"/>
<dbReference type="AlphaFoldDB" id="A0A2K0TZZ0"/>
<dbReference type="PANTHER" id="PTHR48079">
    <property type="entry name" value="PROTEIN YEEZ"/>
    <property type="match status" value="1"/>
</dbReference>
<evidence type="ECO:0000313" key="1">
    <source>
        <dbReference type="EMBL" id="PNP51077.1"/>
    </source>
</evidence>
<gene>
    <name evidence="1" type="ORF">THARTR1_08305</name>
</gene>
<protein>
    <recommendedName>
        <fullName evidence="3">NAD-dependent epimerase/dehydratase domain-containing protein</fullName>
    </recommendedName>
</protein>
<comment type="caution">
    <text evidence="1">The sequence shown here is derived from an EMBL/GenBank/DDBJ whole genome shotgun (WGS) entry which is preliminary data.</text>
</comment>
<dbReference type="InterPro" id="IPR036291">
    <property type="entry name" value="NAD(P)-bd_dom_sf"/>
</dbReference>
<dbReference type="Proteomes" id="UP000236290">
    <property type="component" value="Unassembled WGS sequence"/>
</dbReference>
<name>A0A2K0TZZ0_TRIHA</name>
<dbReference type="Gene3D" id="3.40.50.720">
    <property type="entry name" value="NAD(P)-binding Rossmann-like Domain"/>
    <property type="match status" value="1"/>
</dbReference>
<dbReference type="PANTHER" id="PTHR48079:SF6">
    <property type="entry name" value="NAD(P)-BINDING DOMAIN-CONTAINING PROTEIN-RELATED"/>
    <property type="match status" value="1"/>
</dbReference>
<proteinExistence type="predicted"/>
<reference evidence="1 2" key="1">
    <citation type="submission" date="2017-02" db="EMBL/GenBank/DDBJ databases">
        <title>Genomes of Trichoderma spp. with biocontrol activity.</title>
        <authorList>
            <person name="Gardiner D."/>
            <person name="Kazan K."/>
            <person name="Vos C."/>
            <person name="Harvey P."/>
        </authorList>
    </citation>
    <scope>NUCLEOTIDE SEQUENCE [LARGE SCALE GENOMIC DNA]</scope>
    <source>
        <strain evidence="1 2">Tr1</strain>
    </source>
</reference>
<dbReference type="EMBL" id="MTYI01000139">
    <property type="protein sequence ID" value="PNP51077.1"/>
    <property type="molecule type" value="Genomic_DNA"/>
</dbReference>
<dbReference type="InterPro" id="IPR051783">
    <property type="entry name" value="NAD(P)-dependent_oxidoreduct"/>
</dbReference>
<dbReference type="SUPFAM" id="SSF51735">
    <property type="entry name" value="NAD(P)-binding Rossmann-fold domains"/>
    <property type="match status" value="1"/>
</dbReference>
<sequence>MHNILLTSASGYLGGSILAQLHKPIIGSAKIFSDLAGAPTDKPLLDTDTELYEIQSEQQTRALFPAFQKAVGTNNTVINLAEELGVKSYIIEPCIVHGEGLGFGNKISAQTVTIVKATKEAKRVYRVDDNSPTWTVCHIRDNTDLYVRMLAAILSENDNIGHGRQGYYLPSPGSVAWDDLYARMEVGLAKKGIVEDEQVKLADDAALEAMSHGLNCPKAYVRVQLAGK</sequence>
<organism evidence="1 2">
    <name type="scientific">Trichoderma harzianum</name>
    <name type="common">Hypocrea lixii</name>
    <dbReference type="NCBI Taxonomy" id="5544"/>
    <lineage>
        <taxon>Eukaryota</taxon>
        <taxon>Fungi</taxon>
        <taxon>Dikarya</taxon>
        <taxon>Ascomycota</taxon>
        <taxon>Pezizomycotina</taxon>
        <taxon>Sordariomycetes</taxon>
        <taxon>Hypocreomycetidae</taxon>
        <taxon>Hypocreales</taxon>
        <taxon>Hypocreaceae</taxon>
        <taxon>Trichoderma</taxon>
    </lineage>
</organism>
<evidence type="ECO:0000313" key="2">
    <source>
        <dbReference type="Proteomes" id="UP000236290"/>
    </source>
</evidence>
<dbReference type="GO" id="GO:0005737">
    <property type="term" value="C:cytoplasm"/>
    <property type="evidence" value="ECO:0007669"/>
    <property type="project" value="TreeGrafter"/>
</dbReference>